<keyword evidence="1" id="KW-1133">Transmembrane helix</keyword>
<keyword evidence="1" id="KW-0812">Transmembrane</keyword>
<sequence>MYVLVVQDTQAGDPLAAPALAVAAFGLAVLLRIVGFRMRIWFYVISALLVGAGSAALWAFDTGLLYRG</sequence>
<accession>A0ABP8XWX9</accession>
<keyword evidence="1" id="KW-0472">Membrane</keyword>
<reference evidence="3" key="1">
    <citation type="journal article" date="2019" name="Int. J. Syst. Evol. Microbiol.">
        <title>The Global Catalogue of Microorganisms (GCM) 10K type strain sequencing project: providing services to taxonomists for standard genome sequencing and annotation.</title>
        <authorList>
            <consortium name="The Broad Institute Genomics Platform"/>
            <consortium name="The Broad Institute Genome Sequencing Center for Infectious Disease"/>
            <person name="Wu L."/>
            <person name="Ma J."/>
        </authorList>
    </citation>
    <scope>NUCLEOTIDE SEQUENCE [LARGE SCALE GENOMIC DNA]</scope>
    <source>
        <strain evidence="3">JCM 17975</strain>
    </source>
</reference>
<dbReference type="RefSeq" id="WP_253875850.1">
    <property type="nucleotide sequence ID" value="NZ_BAABHM010000022.1"/>
</dbReference>
<feature type="transmembrane region" description="Helical" evidence="1">
    <location>
        <begin position="15"/>
        <end position="33"/>
    </location>
</feature>
<feature type="transmembrane region" description="Helical" evidence="1">
    <location>
        <begin position="40"/>
        <end position="60"/>
    </location>
</feature>
<organism evidence="2 3">
    <name type="scientific">Promicromonospora umidemergens</name>
    <dbReference type="NCBI Taxonomy" id="629679"/>
    <lineage>
        <taxon>Bacteria</taxon>
        <taxon>Bacillati</taxon>
        <taxon>Actinomycetota</taxon>
        <taxon>Actinomycetes</taxon>
        <taxon>Micrococcales</taxon>
        <taxon>Promicromonosporaceae</taxon>
        <taxon>Promicromonospora</taxon>
    </lineage>
</organism>
<comment type="caution">
    <text evidence="2">The sequence shown here is derived from an EMBL/GenBank/DDBJ whole genome shotgun (WGS) entry which is preliminary data.</text>
</comment>
<evidence type="ECO:0000313" key="2">
    <source>
        <dbReference type="EMBL" id="GAA4715763.1"/>
    </source>
</evidence>
<evidence type="ECO:0000313" key="3">
    <source>
        <dbReference type="Proteomes" id="UP001500843"/>
    </source>
</evidence>
<gene>
    <name evidence="2" type="ORF">GCM10023198_44010</name>
</gene>
<name>A0ABP8XWX9_9MICO</name>
<evidence type="ECO:0000256" key="1">
    <source>
        <dbReference type="SAM" id="Phobius"/>
    </source>
</evidence>
<dbReference type="Proteomes" id="UP001500843">
    <property type="component" value="Unassembled WGS sequence"/>
</dbReference>
<dbReference type="EMBL" id="BAABHM010000022">
    <property type="protein sequence ID" value="GAA4715763.1"/>
    <property type="molecule type" value="Genomic_DNA"/>
</dbReference>
<proteinExistence type="predicted"/>
<keyword evidence="3" id="KW-1185">Reference proteome</keyword>
<protein>
    <submittedName>
        <fullName evidence="2">Uncharacterized protein</fullName>
    </submittedName>
</protein>